<proteinExistence type="predicted"/>
<dbReference type="RefSeq" id="WP_012414739.1">
    <property type="nucleotide sequence ID" value="NC_010644.1"/>
</dbReference>
<accession>B2KBZ7</accession>
<dbReference type="EMBL" id="CP001055">
    <property type="protein sequence ID" value="ACC98124.1"/>
    <property type="molecule type" value="Genomic_DNA"/>
</dbReference>
<dbReference type="Proteomes" id="UP000001029">
    <property type="component" value="Chromosome"/>
</dbReference>
<protein>
    <submittedName>
        <fullName evidence="1">Uncharacterized protein</fullName>
    </submittedName>
</protein>
<dbReference type="HOGENOM" id="CLU_2368412_0_0_0"/>
<dbReference type="KEGG" id="emi:Emin_0569"/>
<evidence type="ECO:0000313" key="1">
    <source>
        <dbReference type="EMBL" id="ACC98124.1"/>
    </source>
</evidence>
<organism evidence="1 2">
    <name type="scientific">Elusimicrobium minutum (strain Pei191)</name>
    <dbReference type="NCBI Taxonomy" id="445932"/>
    <lineage>
        <taxon>Bacteria</taxon>
        <taxon>Pseudomonadati</taxon>
        <taxon>Elusimicrobiota</taxon>
        <taxon>Elusimicrobia</taxon>
        <taxon>Elusimicrobiales</taxon>
        <taxon>Elusimicrobiaceae</taxon>
        <taxon>Elusimicrobium</taxon>
    </lineage>
</organism>
<name>B2KBZ7_ELUMP</name>
<sequence>MGGKQKNQNTAIGADLYFSLYKLLKRRHALLPLVKEFEQIDSTIKTYFAGVPRIVIGDYSVEGQWEEEPEGSFVNKAKNDIKRQKIWTVNIKQVK</sequence>
<gene>
    <name evidence="1" type="ordered locus">Emin_0569</name>
</gene>
<evidence type="ECO:0000313" key="2">
    <source>
        <dbReference type="Proteomes" id="UP000001029"/>
    </source>
</evidence>
<dbReference type="STRING" id="445932.Emin_0569"/>
<reference evidence="1 2" key="1">
    <citation type="journal article" date="2009" name="Appl. Environ. Microbiol.">
        <title>Genomic analysis of 'Elusimicrobium minutum,' the first cultivated representative of the phylum 'Elusimicrobia' (formerly termite group 1).</title>
        <authorList>
            <person name="Herlemann D.P.R."/>
            <person name="Geissinger O."/>
            <person name="Ikeda-Ohtsubo W."/>
            <person name="Kunin V."/>
            <person name="Sun H."/>
            <person name="Lapidus A."/>
            <person name="Hugenholtz P."/>
            <person name="Brune A."/>
        </authorList>
    </citation>
    <scope>NUCLEOTIDE SEQUENCE [LARGE SCALE GENOMIC DNA]</scope>
    <source>
        <strain evidence="1 2">Pei191</strain>
    </source>
</reference>
<dbReference type="AlphaFoldDB" id="B2KBZ7"/>
<keyword evidence="2" id="KW-1185">Reference proteome</keyword>